<comment type="caution">
    <text evidence="2">The sequence shown here is derived from an EMBL/GenBank/DDBJ whole genome shotgun (WGS) entry which is preliminary data.</text>
</comment>
<feature type="transmembrane region" description="Helical" evidence="1">
    <location>
        <begin position="42"/>
        <end position="61"/>
    </location>
</feature>
<keyword evidence="1" id="KW-1133">Transmembrane helix</keyword>
<dbReference type="RefSeq" id="WP_153481504.1">
    <property type="nucleotide sequence ID" value="NZ_VWNA01000001.1"/>
</dbReference>
<proteinExistence type="predicted"/>
<keyword evidence="1" id="KW-0472">Membrane</keyword>
<dbReference type="AlphaFoldDB" id="A0A6A7Y4H6"/>
<keyword evidence="1" id="KW-0812">Transmembrane</keyword>
<evidence type="ECO:0000256" key="1">
    <source>
        <dbReference type="SAM" id="Phobius"/>
    </source>
</evidence>
<accession>A0A6A7Y4H6</accession>
<dbReference type="Proteomes" id="UP000332515">
    <property type="component" value="Unassembled WGS sequence"/>
</dbReference>
<dbReference type="EMBL" id="VWNA01000001">
    <property type="protein sequence ID" value="MQT13287.1"/>
    <property type="molecule type" value="Genomic_DNA"/>
</dbReference>
<evidence type="ECO:0000313" key="2">
    <source>
        <dbReference type="EMBL" id="MQT13287.1"/>
    </source>
</evidence>
<sequence length="69" mass="7295">MKRLLPPLLLIVAAGFWLWGINDVMLATVSGTPAYQGSSAAALTYGGIKLAVGVVAALLAFRIPQRQQK</sequence>
<keyword evidence="3" id="KW-1185">Reference proteome</keyword>
<gene>
    <name evidence="2" type="ORF">F0357_11665</name>
</gene>
<organism evidence="2 3">
    <name type="scientific">Segnochrobactrum spirostomi</name>
    <dbReference type="NCBI Taxonomy" id="2608987"/>
    <lineage>
        <taxon>Bacteria</taxon>
        <taxon>Pseudomonadati</taxon>
        <taxon>Pseudomonadota</taxon>
        <taxon>Alphaproteobacteria</taxon>
        <taxon>Hyphomicrobiales</taxon>
        <taxon>Segnochrobactraceae</taxon>
        <taxon>Segnochrobactrum</taxon>
    </lineage>
</organism>
<evidence type="ECO:0000313" key="3">
    <source>
        <dbReference type="Proteomes" id="UP000332515"/>
    </source>
</evidence>
<protein>
    <submittedName>
        <fullName evidence="2">Uncharacterized protein</fullName>
    </submittedName>
</protein>
<reference evidence="2 3" key="1">
    <citation type="submission" date="2019-09" db="EMBL/GenBank/DDBJ databases">
        <title>Segnochrobactrum spirostomi gen. nov., sp. nov., isolated from the ciliate Spirostomum cf. yagiui and description of a novel family, Segnochrobactraceae fam. nov. within the order Rhizobiales of the class Alphaproteobacteria.</title>
        <authorList>
            <person name="Akter S."/>
            <person name="Shazib S.U.A."/>
            <person name="Shin M.K."/>
        </authorList>
    </citation>
    <scope>NUCLEOTIDE SEQUENCE [LARGE SCALE GENOMIC DNA]</scope>
    <source>
        <strain evidence="2 3">Sp-1</strain>
    </source>
</reference>
<name>A0A6A7Y4H6_9HYPH</name>